<organism evidence="2 3">
    <name type="scientific">Candidatus Kerfeldbacteria bacterium RIFOXYB2_FULL_38_14</name>
    <dbReference type="NCBI Taxonomy" id="1798547"/>
    <lineage>
        <taxon>Bacteria</taxon>
        <taxon>Candidatus Kerfeldiibacteriota</taxon>
    </lineage>
</organism>
<feature type="region of interest" description="Disordered" evidence="1">
    <location>
        <begin position="1"/>
        <end position="95"/>
    </location>
</feature>
<evidence type="ECO:0000313" key="3">
    <source>
        <dbReference type="Proteomes" id="UP000176420"/>
    </source>
</evidence>
<name>A0A1G2BG49_9BACT</name>
<sequence>MSPFFKRSKKEAGIEPGLPTIKEQSFTKETPAKTLAQPEIAPHYPSEQQPHQPEQTSPEQEKPQTELPHPGVSSAKPAPVPTAKAPVSAPAVKSKARTDIEEILANGLTEIYQTMTLPEQQEFRARGEEASSKIELMLEQFKATARKVLDVIRMWLASIPRVNKHFLEQESKLKTDEIMKLQKRLKKERHLANLRKK</sequence>
<proteinExistence type="predicted"/>
<protein>
    <submittedName>
        <fullName evidence="2">Uncharacterized protein</fullName>
    </submittedName>
</protein>
<reference evidence="2 3" key="1">
    <citation type="journal article" date="2016" name="Nat. Commun.">
        <title>Thousands of microbial genomes shed light on interconnected biogeochemical processes in an aquifer system.</title>
        <authorList>
            <person name="Anantharaman K."/>
            <person name="Brown C.T."/>
            <person name="Hug L.A."/>
            <person name="Sharon I."/>
            <person name="Castelle C.J."/>
            <person name="Probst A.J."/>
            <person name="Thomas B.C."/>
            <person name="Singh A."/>
            <person name="Wilkins M.J."/>
            <person name="Karaoz U."/>
            <person name="Brodie E.L."/>
            <person name="Williams K.H."/>
            <person name="Hubbard S.S."/>
            <person name="Banfield J.F."/>
        </authorList>
    </citation>
    <scope>NUCLEOTIDE SEQUENCE [LARGE SCALE GENOMIC DNA]</scope>
</reference>
<evidence type="ECO:0000256" key="1">
    <source>
        <dbReference type="SAM" id="MobiDB-lite"/>
    </source>
</evidence>
<evidence type="ECO:0000313" key="2">
    <source>
        <dbReference type="EMBL" id="OGY88134.1"/>
    </source>
</evidence>
<dbReference type="EMBL" id="MHKI01000004">
    <property type="protein sequence ID" value="OGY88134.1"/>
    <property type="molecule type" value="Genomic_DNA"/>
</dbReference>
<feature type="compositionally biased region" description="Polar residues" evidence="1">
    <location>
        <begin position="46"/>
        <end position="58"/>
    </location>
</feature>
<accession>A0A1G2BG49</accession>
<dbReference type="Proteomes" id="UP000176420">
    <property type="component" value="Unassembled WGS sequence"/>
</dbReference>
<dbReference type="AlphaFoldDB" id="A0A1G2BG49"/>
<comment type="caution">
    <text evidence="2">The sequence shown here is derived from an EMBL/GenBank/DDBJ whole genome shotgun (WGS) entry which is preliminary data.</text>
</comment>
<feature type="compositionally biased region" description="Low complexity" evidence="1">
    <location>
        <begin position="72"/>
        <end position="93"/>
    </location>
</feature>
<gene>
    <name evidence="2" type="ORF">A2319_01755</name>
</gene>